<dbReference type="AlphaFoldDB" id="A0A1F5YRH3"/>
<comment type="subcellular location">
    <subcellularLocation>
        <location evidence="1">Cell membrane</location>
        <topology evidence="1">Multi-pass membrane protein</topology>
    </subcellularLocation>
</comment>
<dbReference type="EMBL" id="MFJA01000055">
    <property type="protein sequence ID" value="OGG02715.1"/>
    <property type="molecule type" value="Genomic_DNA"/>
</dbReference>
<feature type="transmembrane region" description="Helical" evidence="6">
    <location>
        <begin position="12"/>
        <end position="35"/>
    </location>
</feature>
<evidence type="ECO:0000256" key="6">
    <source>
        <dbReference type="SAM" id="Phobius"/>
    </source>
</evidence>
<evidence type="ECO:0000313" key="8">
    <source>
        <dbReference type="EMBL" id="OGG02715.1"/>
    </source>
</evidence>
<comment type="caution">
    <text evidence="8">The sequence shown here is derived from an EMBL/GenBank/DDBJ whole genome shotgun (WGS) entry which is preliminary data.</text>
</comment>
<dbReference type="CDD" id="cd12914">
    <property type="entry name" value="PDC1_DGC_like"/>
    <property type="match status" value="1"/>
</dbReference>
<feature type="domain" description="Cache" evidence="7">
    <location>
        <begin position="40"/>
        <end position="281"/>
    </location>
</feature>
<keyword evidence="4 6" id="KW-1133">Transmembrane helix</keyword>
<evidence type="ECO:0000256" key="4">
    <source>
        <dbReference type="ARBA" id="ARBA00022989"/>
    </source>
</evidence>
<dbReference type="InterPro" id="IPR033479">
    <property type="entry name" value="dCache_1"/>
</dbReference>
<protein>
    <recommendedName>
        <fullName evidence="7">Cache domain-containing protein</fullName>
    </recommendedName>
</protein>
<evidence type="ECO:0000256" key="2">
    <source>
        <dbReference type="ARBA" id="ARBA00022475"/>
    </source>
</evidence>
<evidence type="ECO:0000256" key="1">
    <source>
        <dbReference type="ARBA" id="ARBA00004651"/>
    </source>
</evidence>
<dbReference type="Pfam" id="PF02743">
    <property type="entry name" value="dCache_1"/>
    <property type="match status" value="1"/>
</dbReference>
<reference evidence="8 9" key="1">
    <citation type="journal article" date="2016" name="Nat. Commun.">
        <title>Thousands of microbial genomes shed light on interconnected biogeochemical processes in an aquifer system.</title>
        <authorList>
            <person name="Anantharaman K."/>
            <person name="Brown C.T."/>
            <person name="Hug L.A."/>
            <person name="Sharon I."/>
            <person name="Castelle C.J."/>
            <person name="Probst A.J."/>
            <person name="Thomas B.C."/>
            <person name="Singh A."/>
            <person name="Wilkins M.J."/>
            <person name="Karaoz U."/>
            <person name="Brodie E.L."/>
            <person name="Williams K.H."/>
            <person name="Hubbard S.S."/>
            <person name="Banfield J.F."/>
        </authorList>
    </citation>
    <scope>NUCLEOTIDE SEQUENCE [LARGE SCALE GENOMIC DNA]</scope>
</reference>
<dbReference type="GO" id="GO:0005886">
    <property type="term" value="C:plasma membrane"/>
    <property type="evidence" value="ECO:0007669"/>
    <property type="project" value="UniProtKB-SubCell"/>
</dbReference>
<evidence type="ECO:0000256" key="5">
    <source>
        <dbReference type="ARBA" id="ARBA00023136"/>
    </source>
</evidence>
<dbReference type="Gene3D" id="3.30.450.20">
    <property type="entry name" value="PAS domain"/>
    <property type="match status" value="1"/>
</dbReference>
<dbReference type="InterPro" id="IPR029151">
    <property type="entry name" value="Sensor-like_sf"/>
</dbReference>
<keyword evidence="2" id="KW-1003">Cell membrane</keyword>
<accession>A0A1F5YRH3</accession>
<evidence type="ECO:0000313" key="9">
    <source>
        <dbReference type="Proteomes" id="UP000176665"/>
    </source>
</evidence>
<dbReference type="Proteomes" id="UP000176665">
    <property type="component" value="Unassembled WGS sequence"/>
</dbReference>
<name>A0A1F5YRH3_9BACT</name>
<feature type="transmembrane region" description="Helical" evidence="6">
    <location>
        <begin position="298"/>
        <end position="318"/>
    </location>
</feature>
<evidence type="ECO:0000256" key="3">
    <source>
        <dbReference type="ARBA" id="ARBA00022692"/>
    </source>
</evidence>
<evidence type="ECO:0000259" key="7">
    <source>
        <dbReference type="Pfam" id="PF02743"/>
    </source>
</evidence>
<sequence length="325" mass="36396">MFFSHPKVKIKLLIAQFLAIIPFLVFIFVLFDLWYDTRRELVIKENLTTATILADNINTYLYSGINTSAILSQDKVYELMNKADILDKPQGIHLILKGIKDQLPFLSSLSFFNPSGKLIASSFDFADIPSDFDVSDRPYFRETISSGKPVISEAIIGRISGKNVVTMTSPVFENNKLVAVIASSVDLDELKKNLETLLPEKDDKDNQIILIDKEGKVIMSLSSDFPKENEHIDLSTNSSIKQALEGKTVIIDSEKLPVSDMLMIGAAVPINGNTIDWTIISISTTDNIYLPIIKAQSFIWILLLASILFALSLISYLLRKIKIIY</sequence>
<proteinExistence type="predicted"/>
<gene>
    <name evidence="8" type="ORF">A2W14_01980</name>
</gene>
<dbReference type="SUPFAM" id="SSF103190">
    <property type="entry name" value="Sensory domain-like"/>
    <property type="match status" value="1"/>
</dbReference>
<keyword evidence="3 6" id="KW-0812">Transmembrane</keyword>
<keyword evidence="5 6" id="KW-0472">Membrane</keyword>
<organism evidence="8 9">
    <name type="scientific">Candidatus Gottesmanbacteria bacterium RBG_16_37_8</name>
    <dbReference type="NCBI Taxonomy" id="1798371"/>
    <lineage>
        <taxon>Bacteria</taxon>
        <taxon>Candidatus Gottesmaniibacteriota</taxon>
    </lineage>
</organism>